<feature type="transmembrane region" description="Helical" evidence="2">
    <location>
        <begin position="192"/>
        <end position="213"/>
    </location>
</feature>
<evidence type="ECO:0000313" key="3">
    <source>
        <dbReference type="EMBL" id="RHW24262.1"/>
    </source>
</evidence>
<comment type="caution">
    <text evidence="3">The sequence shown here is derived from an EMBL/GenBank/DDBJ whole genome shotgun (WGS) entry which is preliminary data.</text>
</comment>
<feature type="compositionally biased region" description="Polar residues" evidence="1">
    <location>
        <begin position="121"/>
        <end position="132"/>
    </location>
</feature>
<keyword evidence="2" id="KW-0812">Transmembrane</keyword>
<reference evidence="3 4" key="1">
    <citation type="submission" date="2018-09" db="EMBL/GenBank/DDBJ databases">
        <title>Genome sequencing of Nocardioides immobilis CCTCC AB 2017083 for comparison to Nocardioides silvaticus.</title>
        <authorList>
            <person name="Li C."/>
            <person name="Wang G."/>
        </authorList>
    </citation>
    <scope>NUCLEOTIDE SEQUENCE [LARGE SCALE GENOMIC DNA]</scope>
    <source>
        <strain evidence="3 4">CCTCC AB 2017083</strain>
    </source>
</reference>
<evidence type="ECO:0000256" key="2">
    <source>
        <dbReference type="SAM" id="Phobius"/>
    </source>
</evidence>
<organism evidence="3 4">
    <name type="scientific">Nocardioides immobilis</name>
    <dbReference type="NCBI Taxonomy" id="2049295"/>
    <lineage>
        <taxon>Bacteria</taxon>
        <taxon>Bacillati</taxon>
        <taxon>Actinomycetota</taxon>
        <taxon>Actinomycetes</taxon>
        <taxon>Propionibacteriales</taxon>
        <taxon>Nocardioidaceae</taxon>
        <taxon>Nocardioides</taxon>
    </lineage>
</organism>
<keyword evidence="2" id="KW-1133">Transmembrane helix</keyword>
<protein>
    <submittedName>
        <fullName evidence="3">Uncharacterized protein</fullName>
    </submittedName>
</protein>
<evidence type="ECO:0000256" key="1">
    <source>
        <dbReference type="SAM" id="MobiDB-lite"/>
    </source>
</evidence>
<gene>
    <name evidence="3" type="ORF">D0Z08_25460</name>
</gene>
<dbReference type="AlphaFoldDB" id="A0A417XUZ1"/>
<feature type="region of interest" description="Disordered" evidence="1">
    <location>
        <begin position="118"/>
        <end position="187"/>
    </location>
</feature>
<feature type="region of interest" description="Disordered" evidence="1">
    <location>
        <begin position="216"/>
        <end position="240"/>
    </location>
</feature>
<proteinExistence type="predicted"/>
<feature type="compositionally biased region" description="Basic and acidic residues" evidence="1">
    <location>
        <begin position="163"/>
        <end position="173"/>
    </location>
</feature>
<sequence>MGVALHDELADLRAQVGPQIFDDPVAFRAAFDDFVSEGSASTGEVSLLVGAIATGALQRLKDQLALGADPATSIAAQGDLLARDRGTSESDGARWALSVLAHASGAIPADLVLTRPAVPDSLSTPDRPTGSGSDVVDPGPTHRPTVDRAGPSPTAFGDATRVAGKEPSPDPHRPTAAAPEPGRPGGRRTNPLLLGAVAVLAVVAIVAVALLFLRDDDSPDNTADDQATSDGGDSGAPGSEDLLDEIEMSEAGKTVRVQLVRDDTEAFLVLLAEHEGDYTEVDRTPTSCPFLDTAYDAVIQDQGGRQLFWGWQNNGTEGYGEYGEVQIDEEMLIPFGIDAPCPGDG</sequence>
<keyword evidence="4" id="KW-1185">Reference proteome</keyword>
<accession>A0A417XUZ1</accession>
<keyword evidence="2" id="KW-0472">Membrane</keyword>
<dbReference type="EMBL" id="QXGH01000034">
    <property type="protein sequence ID" value="RHW24262.1"/>
    <property type="molecule type" value="Genomic_DNA"/>
</dbReference>
<name>A0A417XUZ1_9ACTN</name>
<dbReference type="Proteomes" id="UP000283644">
    <property type="component" value="Unassembled WGS sequence"/>
</dbReference>
<evidence type="ECO:0000313" key="4">
    <source>
        <dbReference type="Proteomes" id="UP000283644"/>
    </source>
</evidence>